<feature type="signal peptide" evidence="2">
    <location>
        <begin position="1"/>
        <end position="30"/>
    </location>
</feature>
<evidence type="ECO:0000313" key="4">
    <source>
        <dbReference type="Proteomes" id="UP000245396"/>
    </source>
</evidence>
<reference evidence="3 4" key="1">
    <citation type="submission" date="2018-05" db="EMBL/GenBank/DDBJ databases">
        <title>Genomic Encyclopedia of Type Strains, Phase IV (KMG-IV): sequencing the most valuable type-strain genomes for metagenomic binning, comparative biology and taxonomic classification.</title>
        <authorList>
            <person name="Goeker M."/>
        </authorList>
    </citation>
    <scope>NUCLEOTIDE SEQUENCE [LARGE SCALE GENOMIC DNA]</scope>
    <source>
        <strain evidence="3 4">DSM 6986</strain>
    </source>
</reference>
<accession>A0A316CD04</accession>
<sequence length="270" mass="28433">MTAESGGFVRAIAIFALASAAGVAAPSAFAGTQLCNQLEARLASASKPLPRNTAKYDAAIAKQREQIVRVRNRSQIAGCGLADVNRGIEDCGRLNANLANMERNLGVLQRKRDGLVTARRAASPDQILAELAANGCREPAQQQLNAADDSIPAVQSTEDITTADVEQDTAAVSKTMADTPAQSLETIAGNPPAPEAPLMEADPTKSSSIVRPETVAAPVKSESATQANASEQLPEHDLDPNRRVRVVGPTFLPDPEEAIDLRAPGRKRAQ</sequence>
<dbReference type="EMBL" id="QGGG01000002">
    <property type="protein sequence ID" value="PWJ85967.1"/>
    <property type="molecule type" value="Genomic_DNA"/>
</dbReference>
<comment type="caution">
    <text evidence="3">The sequence shown here is derived from an EMBL/GenBank/DDBJ whole genome shotgun (WGS) entry which is preliminary data.</text>
</comment>
<keyword evidence="4" id="KW-1185">Reference proteome</keyword>
<feature type="compositionally biased region" description="Basic and acidic residues" evidence="1">
    <location>
        <begin position="233"/>
        <end position="242"/>
    </location>
</feature>
<protein>
    <submittedName>
        <fullName evidence="3">Uncharacterized protein</fullName>
    </submittedName>
</protein>
<organism evidence="3 4">
    <name type="scientific">Pseudaminobacter salicylatoxidans</name>
    <dbReference type="NCBI Taxonomy" id="93369"/>
    <lineage>
        <taxon>Bacteria</taxon>
        <taxon>Pseudomonadati</taxon>
        <taxon>Pseudomonadota</taxon>
        <taxon>Alphaproteobacteria</taxon>
        <taxon>Hyphomicrobiales</taxon>
        <taxon>Phyllobacteriaceae</taxon>
        <taxon>Pseudaminobacter</taxon>
    </lineage>
</organism>
<evidence type="ECO:0000256" key="1">
    <source>
        <dbReference type="SAM" id="MobiDB-lite"/>
    </source>
</evidence>
<dbReference type="RefSeq" id="WP_109611872.1">
    <property type="nucleotide sequence ID" value="NZ_QGGG01000002.1"/>
</dbReference>
<evidence type="ECO:0000256" key="2">
    <source>
        <dbReference type="SAM" id="SignalP"/>
    </source>
</evidence>
<keyword evidence="2" id="KW-0732">Signal</keyword>
<dbReference type="OrthoDB" id="7850882at2"/>
<evidence type="ECO:0000313" key="3">
    <source>
        <dbReference type="EMBL" id="PWJ85967.1"/>
    </source>
</evidence>
<proteinExistence type="predicted"/>
<feature type="region of interest" description="Disordered" evidence="1">
    <location>
        <begin position="174"/>
        <end position="270"/>
    </location>
</feature>
<dbReference type="AlphaFoldDB" id="A0A316CD04"/>
<gene>
    <name evidence="3" type="ORF">C7441_102417</name>
</gene>
<name>A0A316CD04_PSESE</name>
<feature type="chain" id="PRO_5016255557" evidence="2">
    <location>
        <begin position="31"/>
        <end position="270"/>
    </location>
</feature>
<feature type="compositionally biased region" description="Polar residues" evidence="1">
    <location>
        <begin position="222"/>
        <end position="231"/>
    </location>
</feature>
<dbReference type="Proteomes" id="UP000245396">
    <property type="component" value="Unassembled WGS sequence"/>
</dbReference>